<feature type="region of interest" description="Disordered" evidence="4">
    <location>
        <begin position="1"/>
        <end position="23"/>
    </location>
</feature>
<gene>
    <name evidence="6" type="ORF">K529_015280</name>
</gene>
<keyword evidence="2" id="KW-0238">DNA-binding</keyword>
<accession>A0A1B1A6E2</accession>
<evidence type="ECO:0000256" key="3">
    <source>
        <dbReference type="ARBA" id="ARBA00023163"/>
    </source>
</evidence>
<dbReference type="OrthoDB" id="9808698at2"/>
<evidence type="ECO:0000256" key="4">
    <source>
        <dbReference type="SAM" id="MobiDB-lite"/>
    </source>
</evidence>
<dbReference type="SMART" id="SM00345">
    <property type="entry name" value="HTH_GNTR"/>
    <property type="match status" value="1"/>
</dbReference>
<dbReference type="EMBL" id="CP015230">
    <property type="protein sequence ID" value="ANP42140.1"/>
    <property type="molecule type" value="Genomic_DNA"/>
</dbReference>
<dbReference type="PANTHER" id="PTHR44846:SF16">
    <property type="entry name" value="TRANSCRIPTIONAL REGULATOR PHNF-RELATED"/>
    <property type="match status" value="1"/>
</dbReference>
<organism evidence="6 7">
    <name type="scientific">Tritonibacter mobilis F1926</name>
    <dbReference type="NCBI Taxonomy" id="1265309"/>
    <lineage>
        <taxon>Bacteria</taxon>
        <taxon>Pseudomonadati</taxon>
        <taxon>Pseudomonadota</taxon>
        <taxon>Alphaproteobacteria</taxon>
        <taxon>Rhodobacterales</taxon>
        <taxon>Paracoccaceae</taxon>
        <taxon>Tritonibacter</taxon>
    </lineage>
</organism>
<dbReference type="InterPro" id="IPR036388">
    <property type="entry name" value="WH-like_DNA-bd_sf"/>
</dbReference>
<dbReference type="KEGG" id="rmb:K529_015280"/>
<proteinExistence type="predicted"/>
<dbReference type="Gene3D" id="3.40.1410.10">
    <property type="entry name" value="Chorismate lyase-like"/>
    <property type="match status" value="1"/>
</dbReference>
<dbReference type="PROSITE" id="PS50949">
    <property type="entry name" value="HTH_GNTR"/>
    <property type="match status" value="1"/>
</dbReference>
<dbReference type="CDD" id="cd07377">
    <property type="entry name" value="WHTH_GntR"/>
    <property type="match status" value="1"/>
</dbReference>
<name>A0A1B1A6E2_9RHOB</name>
<dbReference type="PANTHER" id="PTHR44846">
    <property type="entry name" value="MANNOSYL-D-GLYCERATE TRANSPORT/METABOLISM SYSTEM REPRESSOR MNGR-RELATED"/>
    <property type="match status" value="1"/>
</dbReference>
<dbReference type="AlphaFoldDB" id="A0A1B1A6E2"/>
<dbReference type="SUPFAM" id="SSF64288">
    <property type="entry name" value="Chorismate lyase-like"/>
    <property type="match status" value="1"/>
</dbReference>
<dbReference type="GeneID" id="28251224"/>
<dbReference type="InterPro" id="IPR036390">
    <property type="entry name" value="WH_DNA-bd_sf"/>
</dbReference>
<sequence length="247" mass="28202">MPFSQSYYSARSPEVQQQKKTSFQDVRDEVMRRIEARVWDQGALLPTEADLAEEFGCARATVNRALRELADRGIIDRKRKSGTRVATLPVKQAKLEIATTRRLVEERNATYRYALVSRKIQAAPGWLSSQMNLPVDTRVLHMEVMHYADGQPFHFEDRWINIAAVPDSETADFSETPPGEWLLAAVPFSNAEVSFFASAADSKIADYMACATGTSLFQMERSTWFQEQPVTFARMSFHPGYRMRSRY</sequence>
<evidence type="ECO:0000259" key="5">
    <source>
        <dbReference type="PROSITE" id="PS50949"/>
    </source>
</evidence>
<dbReference type="InterPro" id="IPR028978">
    <property type="entry name" value="Chorismate_lyase_/UTRA_dom_sf"/>
</dbReference>
<reference evidence="6 7" key="1">
    <citation type="journal article" date="2016" name="ISME J.">
        <title>Global occurrence and heterogeneity of the Roseobacter-clade species Ruegeria mobilis.</title>
        <authorList>
            <person name="Sonnenschein E."/>
            <person name="Gram L."/>
        </authorList>
    </citation>
    <scope>NUCLEOTIDE SEQUENCE [LARGE SCALE GENOMIC DNA]</scope>
    <source>
        <strain evidence="6 7">F1926</strain>
    </source>
</reference>
<dbReference type="Pfam" id="PF00392">
    <property type="entry name" value="GntR"/>
    <property type="match status" value="1"/>
</dbReference>
<dbReference type="RefSeq" id="WP_046002037.1">
    <property type="nucleotide sequence ID" value="NZ_CP015230.1"/>
</dbReference>
<dbReference type="SUPFAM" id="SSF46785">
    <property type="entry name" value="Winged helix' DNA-binding domain"/>
    <property type="match status" value="1"/>
</dbReference>
<dbReference type="SMART" id="SM00866">
    <property type="entry name" value="UTRA"/>
    <property type="match status" value="1"/>
</dbReference>
<protein>
    <submittedName>
        <fullName evidence="6">GntR family transcriptional regulator</fullName>
    </submittedName>
</protein>
<dbReference type="GO" id="GO:0003700">
    <property type="term" value="F:DNA-binding transcription factor activity"/>
    <property type="evidence" value="ECO:0007669"/>
    <property type="project" value="InterPro"/>
</dbReference>
<dbReference type="STRING" id="1265309.K529_015280"/>
<dbReference type="PRINTS" id="PR00035">
    <property type="entry name" value="HTHGNTR"/>
</dbReference>
<dbReference type="GO" id="GO:0003677">
    <property type="term" value="F:DNA binding"/>
    <property type="evidence" value="ECO:0007669"/>
    <property type="project" value="UniProtKB-KW"/>
</dbReference>
<dbReference type="Pfam" id="PF07702">
    <property type="entry name" value="UTRA"/>
    <property type="match status" value="1"/>
</dbReference>
<dbReference type="Gene3D" id="1.10.10.10">
    <property type="entry name" value="Winged helix-like DNA-binding domain superfamily/Winged helix DNA-binding domain"/>
    <property type="match status" value="1"/>
</dbReference>
<dbReference type="InterPro" id="IPR011663">
    <property type="entry name" value="UTRA"/>
</dbReference>
<keyword evidence="1" id="KW-0805">Transcription regulation</keyword>
<evidence type="ECO:0000256" key="1">
    <source>
        <dbReference type="ARBA" id="ARBA00023015"/>
    </source>
</evidence>
<dbReference type="InterPro" id="IPR050679">
    <property type="entry name" value="Bact_HTH_transcr_reg"/>
</dbReference>
<evidence type="ECO:0000313" key="7">
    <source>
        <dbReference type="Proteomes" id="UP000013243"/>
    </source>
</evidence>
<feature type="domain" description="HTH gntR-type" evidence="5">
    <location>
        <begin position="20"/>
        <end position="88"/>
    </location>
</feature>
<evidence type="ECO:0000313" key="6">
    <source>
        <dbReference type="EMBL" id="ANP42140.1"/>
    </source>
</evidence>
<dbReference type="InterPro" id="IPR000524">
    <property type="entry name" value="Tscrpt_reg_HTH_GntR"/>
</dbReference>
<evidence type="ECO:0000256" key="2">
    <source>
        <dbReference type="ARBA" id="ARBA00023125"/>
    </source>
</evidence>
<dbReference type="Proteomes" id="UP000013243">
    <property type="component" value="Chromosome"/>
</dbReference>
<keyword evidence="3" id="KW-0804">Transcription</keyword>